<evidence type="ECO:0000256" key="1">
    <source>
        <dbReference type="SAM" id="SignalP"/>
    </source>
</evidence>
<dbReference type="GO" id="GO:0016874">
    <property type="term" value="F:ligase activity"/>
    <property type="evidence" value="ECO:0007669"/>
    <property type="project" value="UniProtKB-KW"/>
</dbReference>
<dbReference type="OrthoDB" id="7281550at2"/>
<organism evidence="2 3">
    <name type="scientific">Muricoccus nepalensis</name>
    <dbReference type="NCBI Taxonomy" id="1854500"/>
    <lineage>
        <taxon>Bacteria</taxon>
        <taxon>Pseudomonadati</taxon>
        <taxon>Pseudomonadota</taxon>
        <taxon>Alphaproteobacteria</taxon>
        <taxon>Acetobacterales</taxon>
        <taxon>Roseomonadaceae</taxon>
        <taxon>Muricoccus</taxon>
    </lineage>
</organism>
<feature type="chain" id="PRO_5021185229" evidence="1">
    <location>
        <begin position="18"/>
        <end position="96"/>
    </location>
</feature>
<dbReference type="EMBL" id="RCZP01000006">
    <property type="protein sequence ID" value="TPG58053.1"/>
    <property type="molecule type" value="Genomic_DNA"/>
</dbReference>
<keyword evidence="2" id="KW-0436">Ligase</keyword>
<sequence>MTRPTLLLMGLLLAACAANDPLPRATNPTEAACRREAEESPAVRAGFARLPPTANADLFNRAKADLAATERTAYFRCLRDKGLAPPGGVEAVRPPR</sequence>
<dbReference type="RefSeq" id="WP_140882430.1">
    <property type="nucleotide sequence ID" value="NZ_RCZP01000006.1"/>
</dbReference>
<comment type="caution">
    <text evidence="2">The sequence shown here is derived from an EMBL/GenBank/DDBJ whole genome shotgun (WGS) entry which is preliminary data.</text>
</comment>
<feature type="signal peptide" evidence="1">
    <location>
        <begin position="1"/>
        <end position="17"/>
    </location>
</feature>
<name>A0A502GBH1_9PROT</name>
<proteinExistence type="predicted"/>
<reference evidence="2 3" key="1">
    <citation type="journal article" date="2019" name="Environ. Microbiol.">
        <title>Species interactions and distinct microbial communities in high Arctic permafrost affected cryosols are associated with the CH4 and CO2 gas fluxes.</title>
        <authorList>
            <person name="Altshuler I."/>
            <person name="Hamel J."/>
            <person name="Turney S."/>
            <person name="Magnuson E."/>
            <person name="Levesque R."/>
            <person name="Greer C."/>
            <person name="Whyte L.G."/>
        </authorList>
    </citation>
    <scope>NUCLEOTIDE SEQUENCE [LARGE SCALE GENOMIC DNA]</scope>
    <source>
        <strain evidence="2 3">S9.3B</strain>
    </source>
</reference>
<protein>
    <submittedName>
        <fullName evidence="2">Phosphoribosylamine--glycine ligase</fullName>
    </submittedName>
</protein>
<gene>
    <name evidence="2" type="ORF">EAH89_08785</name>
</gene>
<evidence type="ECO:0000313" key="2">
    <source>
        <dbReference type="EMBL" id="TPG58053.1"/>
    </source>
</evidence>
<keyword evidence="3" id="KW-1185">Reference proteome</keyword>
<keyword evidence="1" id="KW-0732">Signal</keyword>
<dbReference type="PROSITE" id="PS51257">
    <property type="entry name" value="PROKAR_LIPOPROTEIN"/>
    <property type="match status" value="1"/>
</dbReference>
<dbReference type="AlphaFoldDB" id="A0A502GBH1"/>
<accession>A0A502GBH1</accession>
<dbReference type="Proteomes" id="UP000317078">
    <property type="component" value="Unassembled WGS sequence"/>
</dbReference>
<evidence type="ECO:0000313" key="3">
    <source>
        <dbReference type="Proteomes" id="UP000317078"/>
    </source>
</evidence>